<evidence type="ECO:0000313" key="2">
    <source>
        <dbReference type="EMBL" id="GAA28934.2"/>
    </source>
</evidence>
<dbReference type="InterPro" id="IPR048371">
    <property type="entry name" value="ZNHIT3_C"/>
</dbReference>
<reference key="2">
    <citation type="submission" date="2011-10" db="EMBL/GenBank/DDBJ databases">
        <title>The genome and transcriptome sequence of Clonorchis sinensis provide insights into the carcinogenic liver fluke.</title>
        <authorList>
            <person name="Wang X."/>
            <person name="Huang Y."/>
            <person name="Chen W."/>
            <person name="Liu H."/>
            <person name="Guo L."/>
            <person name="Chen Y."/>
            <person name="Luo F."/>
            <person name="Zhou W."/>
            <person name="Sun J."/>
            <person name="Mao Q."/>
            <person name="Liang P."/>
            <person name="Zhou C."/>
            <person name="Tian Y."/>
            <person name="Men J."/>
            <person name="Lv X."/>
            <person name="Huang L."/>
            <person name="Zhou J."/>
            <person name="Hu Y."/>
            <person name="Li R."/>
            <person name="Zhang F."/>
            <person name="Lei H."/>
            <person name="Li X."/>
            <person name="Hu X."/>
            <person name="Liang C."/>
            <person name="Xu J."/>
            <person name="Wu Z."/>
            <person name="Yu X."/>
        </authorList>
    </citation>
    <scope>NUCLEOTIDE SEQUENCE</scope>
    <source>
        <strain>Henan</strain>
    </source>
</reference>
<evidence type="ECO:0000313" key="3">
    <source>
        <dbReference type="Proteomes" id="UP000008909"/>
    </source>
</evidence>
<proteinExistence type="predicted"/>
<dbReference type="Proteomes" id="UP000008909">
    <property type="component" value="Unassembled WGS sequence"/>
</dbReference>
<accession>H2KP43</accession>
<keyword evidence="3" id="KW-1185">Reference proteome</keyword>
<name>H2KP43_CLOSI</name>
<sequence length="156" mass="18083">MSSNNYDSVYRHSVSSSRLKVMLPSFEMARLNVNSVAGVLDEQRHCSVPCYKEHKSGECVPPIAKTPVVTEEYDEFEEFELEDTTGVDYVPLRKLELLRHSKHLKDLLSNPHLRSYLQNIDNSRRPDLAMEKAMREPLFIEFADECLRIILDDQPK</sequence>
<dbReference type="AlphaFoldDB" id="H2KP43"/>
<reference evidence="2" key="1">
    <citation type="journal article" date="2011" name="Genome Biol.">
        <title>The draft genome of the carcinogenic human liver fluke Clonorchis sinensis.</title>
        <authorList>
            <person name="Wang X."/>
            <person name="Chen W."/>
            <person name="Huang Y."/>
            <person name="Sun J."/>
            <person name="Men J."/>
            <person name="Liu H."/>
            <person name="Luo F."/>
            <person name="Guo L."/>
            <person name="Lv X."/>
            <person name="Deng C."/>
            <person name="Zhou C."/>
            <person name="Fan Y."/>
            <person name="Li X."/>
            <person name="Huang L."/>
            <person name="Hu Y."/>
            <person name="Liang C."/>
            <person name="Hu X."/>
            <person name="Xu J."/>
            <person name="Yu X."/>
        </authorList>
    </citation>
    <scope>NUCLEOTIDE SEQUENCE [LARGE SCALE GENOMIC DNA]</scope>
    <source>
        <strain evidence="2">Henan</strain>
    </source>
</reference>
<gene>
    <name evidence="2" type="ORF">CLF_101317</name>
</gene>
<dbReference type="EMBL" id="DF142875">
    <property type="protein sequence ID" value="GAA28934.2"/>
    <property type="molecule type" value="Genomic_DNA"/>
</dbReference>
<evidence type="ECO:0000259" key="1">
    <source>
        <dbReference type="Pfam" id="PF21373"/>
    </source>
</evidence>
<protein>
    <submittedName>
        <fullName evidence="2">Zinc finger HIT domain-containing protein 3</fullName>
    </submittedName>
</protein>
<dbReference type="Pfam" id="PF21373">
    <property type="entry name" value="ZNHIT3_C"/>
    <property type="match status" value="1"/>
</dbReference>
<feature type="domain" description="Zinc finger HIT" evidence="1">
    <location>
        <begin position="94"/>
        <end position="150"/>
    </location>
</feature>
<organism evidence="2 3">
    <name type="scientific">Clonorchis sinensis</name>
    <name type="common">Chinese liver fluke</name>
    <dbReference type="NCBI Taxonomy" id="79923"/>
    <lineage>
        <taxon>Eukaryota</taxon>
        <taxon>Metazoa</taxon>
        <taxon>Spiralia</taxon>
        <taxon>Lophotrochozoa</taxon>
        <taxon>Platyhelminthes</taxon>
        <taxon>Trematoda</taxon>
        <taxon>Digenea</taxon>
        <taxon>Opisthorchiida</taxon>
        <taxon>Opisthorchiata</taxon>
        <taxon>Opisthorchiidae</taxon>
        <taxon>Clonorchis</taxon>
    </lineage>
</organism>